<protein>
    <recommendedName>
        <fullName evidence="4">mannan endo-1,4-beta-mannosidase</fullName>
        <ecNumber evidence="4">3.2.1.78</ecNumber>
    </recommendedName>
</protein>
<feature type="domain" description="CBM1" evidence="12">
    <location>
        <begin position="18"/>
        <end position="54"/>
    </location>
</feature>
<keyword evidence="5" id="KW-0964">Secreted</keyword>
<dbReference type="InterPro" id="IPR001547">
    <property type="entry name" value="Glyco_hydro_5"/>
</dbReference>
<feature type="region of interest" description="Disordered" evidence="10">
    <location>
        <begin position="57"/>
        <end position="92"/>
    </location>
</feature>
<proteinExistence type="inferred from homology"/>
<dbReference type="EC" id="3.2.1.78" evidence="4"/>
<organism evidence="13 14">
    <name type="scientific">Hohenbuehelia grisea</name>
    <dbReference type="NCBI Taxonomy" id="104357"/>
    <lineage>
        <taxon>Eukaryota</taxon>
        <taxon>Fungi</taxon>
        <taxon>Dikarya</taxon>
        <taxon>Basidiomycota</taxon>
        <taxon>Agaricomycotina</taxon>
        <taxon>Agaricomycetes</taxon>
        <taxon>Agaricomycetidae</taxon>
        <taxon>Agaricales</taxon>
        <taxon>Pleurotineae</taxon>
        <taxon>Pleurotaceae</taxon>
        <taxon>Hohenbuehelia</taxon>
    </lineage>
</organism>
<name>A0ABR3JLI7_9AGAR</name>
<dbReference type="Pfam" id="PF00734">
    <property type="entry name" value="CBM_1"/>
    <property type="match status" value="1"/>
</dbReference>
<evidence type="ECO:0000256" key="10">
    <source>
        <dbReference type="SAM" id="MobiDB-lite"/>
    </source>
</evidence>
<comment type="catalytic activity">
    <reaction evidence="1">
        <text>Random hydrolysis of (1-&gt;4)-beta-D-mannosidic linkages in mannans, galactomannans and glucomannans.</text>
        <dbReference type="EC" id="3.2.1.78"/>
    </reaction>
</comment>
<dbReference type="InterPro" id="IPR035971">
    <property type="entry name" value="CBD_sf"/>
</dbReference>
<dbReference type="PROSITE" id="PS51164">
    <property type="entry name" value="CBM1_2"/>
    <property type="match status" value="1"/>
</dbReference>
<dbReference type="PANTHER" id="PTHR31451">
    <property type="match status" value="1"/>
</dbReference>
<comment type="similarity">
    <text evidence="3 9">Belongs to the glycosyl hydrolase 5 (cellulase A) family.</text>
</comment>
<evidence type="ECO:0000256" key="9">
    <source>
        <dbReference type="RuleBase" id="RU361153"/>
    </source>
</evidence>
<dbReference type="PROSITE" id="PS00562">
    <property type="entry name" value="CBM1_1"/>
    <property type="match status" value="1"/>
</dbReference>
<feature type="compositionally biased region" description="Low complexity" evidence="10">
    <location>
        <begin position="57"/>
        <end position="84"/>
    </location>
</feature>
<dbReference type="Proteomes" id="UP001556367">
    <property type="component" value="Unassembled WGS sequence"/>
</dbReference>
<dbReference type="InterPro" id="IPR017853">
    <property type="entry name" value="GH"/>
</dbReference>
<reference evidence="14" key="1">
    <citation type="submission" date="2024-06" db="EMBL/GenBank/DDBJ databases">
        <title>Multi-omics analyses provide insights into the biosynthesis of the anticancer antibiotic pleurotin in Hohenbuehelia grisea.</title>
        <authorList>
            <person name="Weaver J.A."/>
            <person name="Alberti F."/>
        </authorList>
    </citation>
    <scope>NUCLEOTIDE SEQUENCE [LARGE SCALE GENOMIC DNA]</scope>
    <source>
        <strain evidence="14">T-177</strain>
    </source>
</reference>
<dbReference type="SUPFAM" id="SSF57180">
    <property type="entry name" value="Cellulose-binding domain"/>
    <property type="match status" value="1"/>
</dbReference>
<feature type="signal peptide" evidence="11">
    <location>
        <begin position="1"/>
        <end position="19"/>
    </location>
</feature>
<evidence type="ECO:0000256" key="5">
    <source>
        <dbReference type="ARBA" id="ARBA00022525"/>
    </source>
</evidence>
<dbReference type="InterPro" id="IPR045053">
    <property type="entry name" value="MAN-like"/>
</dbReference>
<evidence type="ECO:0000256" key="6">
    <source>
        <dbReference type="ARBA" id="ARBA00022729"/>
    </source>
</evidence>
<keyword evidence="7 9" id="KW-0378">Hydrolase</keyword>
<evidence type="ECO:0000256" key="4">
    <source>
        <dbReference type="ARBA" id="ARBA00012706"/>
    </source>
</evidence>
<evidence type="ECO:0000259" key="12">
    <source>
        <dbReference type="PROSITE" id="PS51164"/>
    </source>
</evidence>
<keyword evidence="8 9" id="KW-0326">Glycosidase</keyword>
<keyword evidence="6 11" id="KW-0732">Signal</keyword>
<dbReference type="PANTHER" id="PTHR31451:SF39">
    <property type="entry name" value="MANNAN ENDO-1,4-BETA-MANNOSIDASE 1"/>
    <property type="match status" value="1"/>
</dbReference>
<evidence type="ECO:0000256" key="1">
    <source>
        <dbReference type="ARBA" id="ARBA00001678"/>
    </source>
</evidence>
<dbReference type="InterPro" id="IPR000254">
    <property type="entry name" value="CBD"/>
</dbReference>
<comment type="subcellular location">
    <subcellularLocation>
        <location evidence="2">Secreted</location>
    </subcellularLocation>
</comment>
<sequence length="198" mass="20345">MKLASKFLALALTIAPALAVSEWGQCGGIGYSGSTSCDAGLACIKLNDYYFQCQKSTATSAPPSTTPRPTSTSTTSTSTVRPTTSAPPPASTGFVKTSGTRFTLNGSKYTVVGGNSYWIGLIGLSTANMNAAFADIAKAGGTTVRTWGFNEVTSPNGNYYQSWSGSTPTINTGATGLQNFDNVVAAAKANGIRLIVAL</sequence>
<feature type="chain" id="PRO_5047208033" description="mannan endo-1,4-beta-mannosidase" evidence="11">
    <location>
        <begin position="20"/>
        <end position="198"/>
    </location>
</feature>
<dbReference type="Gene3D" id="3.20.20.80">
    <property type="entry name" value="Glycosidases"/>
    <property type="match status" value="1"/>
</dbReference>
<evidence type="ECO:0000313" key="14">
    <source>
        <dbReference type="Proteomes" id="UP001556367"/>
    </source>
</evidence>
<dbReference type="SUPFAM" id="SSF51445">
    <property type="entry name" value="(Trans)glycosidases"/>
    <property type="match status" value="1"/>
</dbReference>
<dbReference type="Pfam" id="PF00150">
    <property type="entry name" value="Cellulase"/>
    <property type="match status" value="1"/>
</dbReference>
<evidence type="ECO:0000256" key="11">
    <source>
        <dbReference type="SAM" id="SignalP"/>
    </source>
</evidence>
<keyword evidence="14" id="KW-1185">Reference proteome</keyword>
<comment type="caution">
    <text evidence="13">The sequence shown here is derived from an EMBL/GenBank/DDBJ whole genome shotgun (WGS) entry which is preliminary data.</text>
</comment>
<evidence type="ECO:0000256" key="7">
    <source>
        <dbReference type="ARBA" id="ARBA00022801"/>
    </source>
</evidence>
<evidence type="ECO:0000313" key="13">
    <source>
        <dbReference type="EMBL" id="KAL0956596.1"/>
    </source>
</evidence>
<dbReference type="SMART" id="SM00236">
    <property type="entry name" value="fCBD"/>
    <property type="match status" value="1"/>
</dbReference>
<accession>A0ABR3JLI7</accession>
<evidence type="ECO:0000256" key="3">
    <source>
        <dbReference type="ARBA" id="ARBA00005641"/>
    </source>
</evidence>
<dbReference type="EMBL" id="JASNQZ010000006">
    <property type="protein sequence ID" value="KAL0956596.1"/>
    <property type="molecule type" value="Genomic_DNA"/>
</dbReference>
<gene>
    <name evidence="13" type="ORF">HGRIS_002733</name>
</gene>
<evidence type="ECO:0000256" key="2">
    <source>
        <dbReference type="ARBA" id="ARBA00004613"/>
    </source>
</evidence>
<evidence type="ECO:0000256" key="8">
    <source>
        <dbReference type="ARBA" id="ARBA00023295"/>
    </source>
</evidence>